<dbReference type="AlphaFoldDB" id="A0AA38IP28"/>
<name>A0AA38IP28_9CUCU</name>
<evidence type="ECO:0000313" key="1">
    <source>
        <dbReference type="EMBL" id="KAJ3661543.1"/>
    </source>
</evidence>
<comment type="caution">
    <text evidence="1">The sequence shown here is derived from an EMBL/GenBank/DDBJ whole genome shotgun (WGS) entry which is preliminary data.</text>
</comment>
<accession>A0AA38IP28</accession>
<dbReference type="EMBL" id="JALNTZ010000002">
    <property type="protein sequence ID" value="KAJ3661543.1"/>
    <property type="molecule type" value="Genomic_DNA"/>
</dbReference>
<protein>
    <recommendedName>
        <fullName evidence="3">BED-type domain-containing protein</fullName>
    </recommendedName>
</protein>
<evidence type="ECO:0008006" key="3">
    <source>
        <dbReference type="Google" id="ProtNLM"/>
    </source>
</evidence>
<keyword evidence="2" id="KW-1185">Reference proteome</keyword>
<evidence type="ECO:0000313" key="2">
    <source>
        <dbReference type="Proteomes" id="UP001168821"/>
    </source>
</evidence>
<dbReference type="Proteomes" id="UP001168821">
    <property type="component" value="Unassembled WGS sequence"/>
</dbReference>
<reference evidence="1" key="1">
    <citation type="journal article" date="2023" name="G3 (Bethesda)">
        <title>Whole genome assemblies of Zophobas morio and Tenebrio molitor.</title>
        <authorList>
            <person name="Kaur S."/>
            <person name="Stinson S.A."/>
            <person name="diCenzo G.C."/>
        </authorList>
    </citation>
    <scope>NUCLEOTIDE SEQUENCE</scope>
    <source>
        <strain evidence="1">QUZm001</strain>
    </source>
</reference>
<gene>
    <name evidence="1" type="ORF">Zmor_005934</name>
</gene>
<organism evidence="1 2">
    <name type="scientific">Zophobas morio</name>
    <dbReference type="NCBI Taxonomy" id="2755281"/>
    <lineage>
        <taxon>Eukaryota</taxon>
        <taxon>Metazoa</taxon>
        <taxon>Ecdysozoa</taxon>
        <taxon>Arthropoda</taxon>
        <taxon>Hexapoda</taxon>
        <taxon>Insecta</taxon>
        <taxon>Pterygota</taxon>
        <taxon>Neoptera</taxon>
        <taxon>Endopterygota</taxon>
        <taxon>Coleoptera</taxon>
        <taxon>Polyphaga</taxon>
        <taxon>Cucujiformia</taxon>
        <taxon>Tenebrionidae</taxon>
        <taxon>Zophobas</taxon>
    </lineage>
</organism>
<sequence>MSPHRRKCHFNSELQREYPFLKLKSRASPPIVYCEICKSEVDISNSGRSNIKSHLNKKKHRLAEIASQSSKKLQTFFKKDEVSSENLLTAAKEGTVAYHTIKHMQSFRSLDCTSKLIACLFEAKFMSARTKTEAIIKNVLAKEAKSRLENAL</sequence>
<proteinExistence type="predicted"/>